<evidence type="ECO:0000313" key="12">
    <source>
        <dbReference type="EMBL" id="QER66576.1"/>
    </source>
</evidence>
<dbReference type="SUPFAM" id="SSF161098">
    <property type="entry name" value="MetI-like"/>
    <property type="match status" value="1"/>
</dbReference>
<dbReference type="PROSITE" id="PS50928">
    <property type="entry name" value="ABC_TM1"/>
    <property type="match status" value="1"/>
</dbReference>
<dbReference type="Pfam" id="PF00528">
    <property type="entry name" value="BPD_transp_1"/>
    <property type="match status" value="1"/>
</dbReference>
<dbReference type="InterPro" id="IPR001638">
    <property type="entry name" value="Solute-binding_3/MltF_N"/>
</dbReference>
<evidence type="ECO:0000256" key="5">
    <source>
        <dbReference type="ARBA" id="ARBA00022692"/>
    </source>
</evidence>
<gene>
    <name evidence="12" type="ORF">F0161_00950</name>
</gene>
<dbReference type="KEGG" id="lnn:F0161_00950"/>
<dbReference type="Gene3D" id="1.10.3720.10">
    <property type="entry name" value="MetI-like"/>
    <property type="match status" value="1"/>
</dbReference>
<evidence type="ECO:0000256" key="1">
    <source>
        <dbReference type="ARBA" id="ARBA00004651"/>
    </source>
</evidence>
<dbReference type="Pfam" id="PF00497">
    <property type="entry name" value="SBP_bac_3"/>
    <property type="match status" value="1"/>
</dbReference>
<sequence length="502" mass="54612">MKKFYKLVFTFLAVLLVMAPVLSSVAKADDTTQSSSSVTSTTTTSEDSLAKIKAKGEIVLGTSPDYPPYEFMAKGKVVGMDIEIAKKIAKDMGVKLVIKKMSFDSLLVALQSGKVDMVISGVNPTAKRAKSVDFSKSYYKAGQYILINKSDKGVYKNRNSFSDKKLGAQTGSLPYNLAKSHAKGATVKGMDTVSDLVIALKSHKVEGVVLDEPTAKAYAENDSSIVAVNGKFDLGSDETNDVVAVAKGSTSLTTQINHSIDDIKDNNSITGYLKTAGSYMKVNTANTSMWHYWKYFALGIEYTVGISAISVVLGFLIGILLAFMRLSKVKVFKWLGTAYVEFVRGTPLMVQILFVYFGLGVIVNIPAVISGIIAVSLNSGAYVCEVIRGGILSIDKGQDEAARSLGLNSHDTMFSVVLPQAIRNIWPALGNEFVSLIKETSIVSIIGVSDMIYQLKIVQADTYRGVIPIVITMILYFILTFAISRILRHYEIKMNSKMNRTV</sequence>
<dbReference type="GO" id="GO:0043190">
    <property type="term" value="C:ATP-binding cassette (ABC) transporter complex"/>
    <property type="evidence" value="ECO:0007669"/>
    <property type="project" value="InterPro"/>
</dbReference>
<evidence type="ECO:0000256" key="10">
    <source>
        <dbReference type="SAM" id="SignalP"/>
    </source>
</evidence>
<dbReference type="Proteomes" id="UP000325295">
    <property type="component" value="Chromosome"/>
</dbReference>
<feature type="domain" description="ABC transmembrane type-1" evidence="11">
    <location>
        <begin position="300"/>
        <end position="487"/>
    </location>
</feature>
<name>A0A5P1WYC2_9LACO</name>
<evidence type="ECO:0000259" key="11">
    <source>
        <dbReference type="PROSITE" id="PS50928"/>
    </source>
</evidence>
<evidence type="ECO:0000256" key="6">
    <source>
        <dbReference type="ARBA" id="ARBA00022970"/>
    </source>
</evidence>
<keyword evidence="6" id="KW-0029">Amino-acid transport</keyword>
<dbReference type="GO" id="GO:0022857">
    <property type="term" value="F:transmembrane transporter activity"/>
    <property type="evidence" value="ECO:0007669"/>
    <property type="project" value="InterPro"/>
</dbReference>
<dbReference type="CDD" id="cd06261">
    <property type="entry name" value="TM_PBP2"/>
    <property type="match status" value="1"/>
</dbReference>
<feature type="chain" id="PRO_5024993916" evidence="10">
    <location>
        <begin position="29"/>
        <end position="502"/>
    </location>
</feature>
<comment type="similarity">
    <text evidence="2">Belongs to the binding-protein-dependent transport system permease family. HisMQ subfamily.</text>
</comment>
<proteinExistence type="inferred from homology"/>
<evidence type="ECO:0000256" key="7">
    <source>
        <dbReference type="ARBA" id="ARBA00022989"/>
    </source>
</evidence>
<keyword evidence="13" id="KW-1185">Reference proteome</keyword>
<evidence type="ECO:0000256" key="8">
    <source>
        <dbReference type="ARBA" id="ARBA00023136"/>
    </source>
</evidence>
<dbReference type="Gene3D" id="3.40.190.10">
    <property type="entry name" value="Periplasmic binding protein-like II"/>
    <property type="match status" value="2"/>
</dbReference>
<dbReference type="InterPro" id="IPR035906">
    <property type="entry name" value="MetI-like_sf"/>
</dbReference>
<evidence type="ECO:0000256" key="3">
    <source>
        <dbReference type="ARBA" id="ARBA00022448"/>
    </source>
</evidence>
<dbReference type="FunFam" id="1.10.3720.10:FF:000033">
    <property type="entry name" value="Polar amino acid ABC transporter permease"/>
    <property type="match status" value="1"/>
</dbReference>
<dbReference type="OrthoDB" id="9811552at2"/>
<evidence type="ECO:0000256" key="2">
    <source>
        <dbReference type="ARBA" id="ARBA00010072"/>
    </source>
</evidence>
<feature type="transmembrane region" description="Helical" evidence="9">
    <location>
        <begin position="302"/>
        <end position="323"/>
    </location>
</feature>
<keyword evidence="7 9" id="KW-1133">Transmembrane helix</keyword>
<dbReference type="PANTHER" id="PTHR30614:SF20">
    <property type="entry name" value="GLUTAMINE TRANSPORT SYSTEM PERMEASE PROTEIN GLNP"/>
    <property type="match status" value="1"/>
</dbReference>
<feature type="transmembrane region" description="Helical" evidence="9">
    <location>
        <begin position="353"/>
        <end position="375"/>
    </location>
</feature>
<keyword evidence="5 9" id="KW-0812">Transmembrane</keyword>
<reference evidence="12 13" key="1">
    <citation type="submission" date="2019-09" db="EMBL/GenBank/DDBJ databases">
        <title>Complete Genome Sequence of Lactobacillus nenjiangensis SH-Y15, isolated from sauerkraut.</title>
        <authorList>
            <person name="Yang H."/>
        </authorList>
    </citation>
    <scope>NUCLEOTIDE SEQUENCE [LARGE SCALE GENOMIC DNA]</scope>
    <source>
        <strain evidence="12 13">SH-Y15</strain>
    </source>
</reference>
<keyword evidence="8 9" id="KW-0472">Membrane</keyword>
<protein>
    <submittedName>
        <fullName evidence="12">ABC transporter substrate-binding protein/permease</fullName>
    </submittedName>
</protein>
<accession>A0A5P1WYC2</accession>
<dbReference type="GO" id="GO:0006865">
    <property type="term" value="P:amino acid transport"/>
    <property type="evidence" value="ECO:0007669"/>
    <property type="project" value="UniProtKB-KW"/>
</dbReference>
<keyword evidence="10" id="KW-0732">Signal</keyword>
<evidence type="ECO:0000256" key="9">
    <source>
        <dbReference type="RuleBase" id="RU363032"/>
    </source>
</evidence>
<dbReference type="AlphaFoldDB" id="A0A5P1WYC2"/>
<feature type="signal peptide" evidence="10">
    <location>
        <begin position="1"/>
        <end position="28"/>
    </location>
</feature>
<dbReference type="InterPro" id="IPR000515">
    <property type="entry name" value="MetI-like"/>
</dbReference>
<dbReference type="InterPro" id="IPR043429">
    <property type="entry name" value="ArtM/GltK/GlnP/TcyL/YhdX-like"/>
</dbReference>
<comment type="subcellular location">
    <subcellularLocation>
        <location evidence="1 9">Cell membrane</location>
        <topology evidence="1 9">Multi-pass membrane protein</topology>
    </subcellularLocation>
</comment>
<keyword evidence="3 9" id="KW-0813">Transport</keyword>
<dbReference type="SMART" id="SM00062">
    <property type="entry name" value="PBPb"/>
    <property type="match status" value="1"/>
</dbReference>
<evidence type="ECO:0000313" key="13">
    <source>
        <dbReference type="Proteomes" id="UP000325295"/>
    </source>
</evidence>
<organism evidence="12 13">
    <name type="scientific">Paucilactobacillus nenjiangensis</name>
    <dbReference type="NCBI Taxonomy" id="1296540"/>
    <lineage>
        <taxon>Bacteria</taxon>
        <taxon>Bacillati</taxon>
        <taxon>Bacillota</taxon>
        <taxon>Bacilli</taxon>
        <taxon>Lactobacillales</taxon>
        <taxon>Lactobacillaceae</taxon>
        <taxon>Paucilactobacillus</taxon>
    </lineage>
</organism>
<keyword evidence="4" id="KW-1003">Cell membrane</keyword>
<dbReference type="RefSeq" id="WP_150203220.1">
    <property type="nucleotide sequence ID" value="NZ_CP043939.1"/>
</dbReference>
<dbReference type="InterPro" id="IPR010065">
    <property type="entry name" value="AA_ABC_transptr_permease_3TM"/>
</dbReference>
<evidence type="ECO:0000256" key="4">
    <source>
        <dbReference type="ARBA" id="ARBA00022475"/>
    </source>
</evidence>
<dbReference type="SUPFAM" id="SSF53850">
    <property type="entry name" value="Periplasmic binding protein-like II"/>
    <property type="match status" value="1"/>
</dbReference>
<feature type="transmembrane region" description="Helical" evidence="9">
    <location>
        <begin position="465"/>
        <end position="487"/>
    </location>
</feature>
<dbReference type="NCBIfam" id="TIGR01726">
    <property type="entry name" value="HEQRo_perm_3TM"/>
    <property type="match status" value="1"/>
</dbReference>
<dbReference type="PANTHER" id="PTHR30614">
    <property type="entry name" value="MEMBRANE COMPONENT OF AMINO ACID ABC TRANSPORTER"/>
    <property type="match status" value="1"/>
</dbReference>
<dbReference type="EMBL" id="CP043939">
    <property type="protein sequence ID" value="QER66576.1"/>
    <property type="molecule type" value="Genomic_DNA"/>
</dbReference>